<dbReference type="SUPFAM" id="SSF82866">
    <property type="entry name" value="Multidrug efflux transporter AcrB transmembrane domain"/>
    <property type="match status" value="2"/>
</dbReference>
<dbReference type="Gene3D" id="1.20.1640.10">
    <property type="entry name" value="Multidrug efflux transporter AcrB transmembrane domain"/>
    <property type="match status" value="2"/>
</dbReference>
<dbReference type="EMBL" id="JAXAFJ010000006">
    <property type="protein sequence ID" value="MDX6806635.1"/>
    <property type="molecule type" value="Genomic_DNA"/>
</dbReference>
<evidence type="ECO:0000256" key="2">
    <source>
        <dbReference type="SAM" id="Phobius"/>
    </source>
</evidence>
<feature type="transmembrane region" description="Helical" evidence="2">
    <location>
        <begin position="973"/>
        <end position="998"/>
    </location>
</feature>
<feature type="transmembrane region" description="Helical" evidence="2">
    <location>
        <begin position="896"/>
        <end position="921"/>
    </location>
</feature>
<keyword evidence="2" id="KW-0472">Membrane</keyword>
<feature type="transmembrane region" description="Helical" evidence="2">
    <location>
        <begin position="870"/>
        <end position="890"/>
    </location>
</feature>
<dbReference type="InterPro" id="IPR027463">
    <property type="entry name" value="AcrB_DN_DC_subdom"/>
</dbReference>
<dbReference type="Proteomes" id="UP001274321">
    <property type="component" value="Unassembled WGS sequence"/>
</dbReference>
<dbReference type="PANTHER" id="PTHR32063:SF77">
    <property type="entry name" value="ACR FAMILY TRANSPORT PROTEIN"/>
    <property type="match status" value="1"/>
</dbReference>
<feature type="transmembrane region" description="Helical" evidence="2">
    <location>
        <begin position="519"/>
        <end position="539"/>
    </location>
</feature>
<protein>
    <submittedName>
        <fullName evidence="3">Efflux RND transporter permease subunit</fullName>
    </submittedName>
</protein>
<evidence type="ECO:0000313" key="4">
    <source>
        <dbReference type="Proteomes" id="UP001274321"/>
    </source>
</evidence>
<comment type="caution">
    <text evidence="3">The sequence shown here is derived from an EMBL/GenBank/DDBJ whole genome shotgun (WGS) entry which is preliminary data.</text>
</comment>
<name>A0ABU4RSH5_9HYPH</name>
<feature type="transmembrane region" description="Helical" evidence="2">
    <location>
        <begin position="463"/>
        <end position="490"/>
    </location>
</feature>
<dbReference type="SUPFAM" id="SSF82693">
    <property type="entry name" value="Multidrug efflux transporter AcrB pore domain, PN1, PN2, PC1 and PC2 subdomains"/>
    <property type="match status" value="3"/>
</dbReference>
<keyword evidence="2" id="KW-1133">Transmembrane helix</keyword>
<gene>
    <name evidence="3" type="ORF">SCD90_11220</name>
</gene>
<dbReference type="Gene3D" id="3.30.70.1440">
    <property type="entry name" value="Multidrug efflux transporter AcrB pore domain"/>
    <property type="match status" value="1"/>
</dbReference>
<dbReference type="SUPFAM" id="SSF82714">
    <property type="entry name" value="Multidrug efflux transporter AcrB TolC docking domain, DN and DC subdomains"/>
    <property type="match status" value="2"/>
</dbReference>
<organism evidence="3 4">
    <name type="scientific">Terrihabitans rhizophilus</name>
    <dbReference type="NCBI Taxonomy" id="3092662"/>
    <lineage>
        <taxon>Bacteria</taxon>
        <taxon>Pseudomonadati</taxon>
        <taxon>Pseudomonadota</taxon>
        <taxon>Alphaproteobacteria</taxon>
        <taxon>Hyphomicrobiales</taxon>
        <taxon>Terrihabitans</taxon>
    </lineage>
</organism>
<dbReference type="InterPro" id="IPR001036">
    <property type="entry name" value="Acrflvin-R"/>
</dbReference>
<feature type="transmembrane region" description="Helical" evidence="2">
    <location>
        <begin position="334"/>
        <end position="353"/>
    </location>
</feature>
<dbReference type="Pfam" id="PF00873">
    <property type="entry name" value="ACR_tran"/>
    <property type="match status" value="1"/>
</dbReference>
<feature type="transmembrane region" description="Helical" evidence="2">
    <location>
        <begin position="360"/>
        <end position="380"/>
    </location>
</feature>
<accession>A0ABU4RSH5</accession>
<feature type="compositionally biased region" description="Basic and acidic residues" evidence="1">
    <location>
        <begin position="1030"/>
        <end position="1039"/>
    </location>
</feature>
<feature type="transmembrane region" description="Helical" evidence="2">
    <location>
        <begin position="840"/>
        <end position="863"/>
    </location>
</feature>
<sequence length="1039" mass="110576">MRMNISAWSIRNPIPGLVLFVVLTVLGLFAFEKLPVTRFPNIDVPIVSIQVVEAGAAPSELEAQVTKQIEDAVANITGVKHVTSTVSDSMSATMIEFHLGTDTDRAVNDVKDAIAKIRADLPRTIEEPVVERIDVEGQSIVSYAASSPAMTLEALSWHVDDVVRRQVQGLAGVGRVERIGGVNREIRVELDPDRLAALGVTAADVNRQVRALNTDLAGGRGEIGGQEQTIRTLAGARTAEALANLKISLANGRQIRLTELGEVRDAAEDPRSFASLNGQPVVSLSVYRSKGASDVEVAREVDAKLEQMQAANPSVTFSKIDDSVAYTEGNYESAMHTLLEGAALAIVVVFLFLRDGRATFIAAVALPLSVIPTFFIIDMMGFSLNLISLLALTLVTGILVDDAIVEIENIVRHMRMGKSPYRASMEAADEIGLAVIAITFTIVAVFAPVSFMGGIAGQYFKQFGLTVAAAVLISLLVARLITPLMAAYLLRPHAHVEERDGRLMRLYTASLRTTIRHRWLTLIGGLALFAVSIWSASLLPTGLMPNEDSSRIVVTAELAPGSRLEDTRAATNLIAGKLRELPEVASVFVMGGTTPTGSLDVRKGAMIIRLTPKNERDRSQKDLEAVVSRVVADVPDVRAWYVNERGERELSITVMGPTAEGVQQGAAMLEAGMRRIPNFINVAPGTGLPRPELLVAPQLDRAADFGLTTDVISETIRVATIGDVDANLPKLNTGERLVPIRVQLRESARADAGILQSLAIPIGNGASVPLGAVAQVSFGEGPSSIDRYDRQRRITLGADLTGGMQLGDAVSAVLALPEAGQLPRGVQIVQGADAEIMNEVFGGFAVAMGTGIMLVLGVLVLLFGGVFQPFTILASLPLALGGVIIGLVLTGNSISMPVVIGILMLMGIVTKNAIMLVDFAVEAERHGAERDDAIIDAGRKRARPIVMTTIAMIAGMIPSALGIGEGGEFRAPMAIAVIGGLAASTLLSLVFVPSFYTIMDDLGRFTARILGRFIGPTEDMDAEPTTSTPERPRLAEAAE</sequence>
<feature type="transmembrane region" description="Helical" evidence="2">
    <location>
        <begin position="431"/>
        <end position="451"/>
    </location>
</feature>
<keyword evidence="4" id="KW-1185">Reference proteome</keyword>
<proteinExistence type="predicted"/>
<dbReference type="Gene3D" id="3.30.2090.10">
    <property type="entry name" value="Multidrug efflux transporter AcrB TolC docking domain, DN and DC subdomains"/>
    <property type="match status" value="2"/>
</dbReference>
<feature type="region of interest" description="Disordered" evidence="1">
    <location>
        <begin position="1018"/>
        <end position="1039"/>
    </location>
</feature>
<dbReference type="PANTHER" id="PTHR32063">
    <property type="match status" value="1"/>
</dbReference>
<feature type="transmembrane region" description="Helical" evidence="2">
    <location>
        <begin position="942"/>
        <end position="961"/>
    </location>
</feature>
<dbReference type="PRINTS" id="PR00702">
    <property type="entry name" value="ACRIFLAVINRP"/>
</dbReference>
<dbReference type="Gene3D" id="3.30.70.1430">
    <property type="entry name" value="Multidrug efflux transporter AcrB pore domain"/>
    <property type="match status" value="2"/>
</dbReference>
<reference evidence="3 4" key="1">
    <citation type="submission" date="2023-11" db="EMBL/GenBank/DDBJ databases">
        <authorList>
            <person name="Bao R."/>
        </authorList>
    </citation>
    <scope>NUCLEOTIDE SEQUENCE [LARGE SCALE GENOMIC DNA]</scope>
    <source>
        <strain evidence="3 4">PJ23</strain>
    </source>
</reference>
<dbReference type="Gene3D" id="3.30.70.1320">
    <property type="entry name" value="Multidrug efflux transporter AcrB pore domain like"/>
    <property type="match status" value="1"/>
</dbReference>
<keyword evidence="2" id="KW-0812">Transmembrane</keyword>
<feature type="transmembrane region" description="Helical" evidence="2">
    <location>
        <begin position="386"/>
        <end position="411"/>
    </location>
</feature>
<evidence type="ECO:0000256" key="1">
    <source>
        <dbReference type="SAM" id="MobiDB-lite"/>
    </source>
</evidence>
<evidence type="ECO:0000313" key="3">
    <source>
        <dbReference type="EMBL" id="MDX6806635.1"/>
    </source>
</evidence>
<dbReference type="RefSeq" id="WP_319844762.1">
    <property type="nucleotide sequence ID" value="NZ_JAXAFJ010000006.1"/>
</dbReference>